<feature type="domain" description="OmpR/PhoB-type" evidence="7">
    <location>
        <begin position="1"/>
        <end position="84"/>
    </location>
</feature>
<dbReference type="InterPro" id="IPR036388">
    <property type="entry name" value="WH-like_DNA-bd_sf"/>
</dbReference>
<dbReference type="Proteomes" id="UP000646749">
    <property type="component" value="Unassembled WGS sequence"/>
</dbReference>
<keyword evidence="9" id="KW-1185">Reference proteome</keyword>
<dbReference type="SUPFAM" id="SSF52540">
    <property type="entry name" value="P-loop containing nucleoside triphosphate hydrolases"/>
    <property type="match status" value="1"/>
</dbReference>
<dbReference type="Pfam" id="PF03704">
    <property type="entry name" value="BTAD"/>
    <property type="match status" value="1"/>
</dbReference>
<dbReference type="CDD" id="cd15831">
    <property type="entry name" value="BTAD"/>
    <property type="match status" value="1"/>
</dbReference>
<dbReference type="InterPro" id="IPR011990">
    <property type="entry name" value="TPR-like_helical_dom_sf"/>
</dbReference>
<keyword evidence="6" id="KW-0175">Coiled coil</keyword>
<keyword evidence="4" id="KW-0804">Transcription</keyword>
<dbReference type="SMART" id="SM00862">
    <property type="entry name" value="Trans_reg_C"/>
    <property type="match status" value="1"/>
</dbReference>
<feature type="coiled-coil region" evidence="6">
    <location>
        <begin position="579"/>
        <end position="606"/>
    </location>
</feature>
<dbReference type="SMART" id="SM00382">
    <property type="entry name" value="AAA"/>
    <property type="match status" value="1"/>
</dbReference>
<comment type="similarity">
    <text evidence="1">Belongs to the AfsR/DnrI/RedD regulatory family.</text>
</comment>
<proteinExistence type="inferred from homology"/>
<evidence type="ECO:0000256" key="4">
    <source>
        <dbReference type="ARBA" id="ARBA00023163"/>
    </source>
</evidence>
<evidence type="ECO:0000256" key="2">
    <source>
        <dbReference type="ARBA" id="ARBA00023015"/>
    </source>
</evidence>
<accession>A0ABQ4EDH0</accession>
<dbReference type="RefSeq" id="WP_275413651.1">
    <property type="nucleotide sequence ID" value="NZ_BONW01000042.1"/>
</dbReference>
<reference evidence="8 9" key="1">
    <citation type="submission" date="2021-01" db="EMBL/GenBank/DDBJ databases">
        <title>Whole genome shotgun sequence of Plantactinospora endophytica NBRC 110450.</title>
        <authorList>
            <person name="Komaki H."/>
            <person name="Tamura T."/>
        </authorList>
    </citation>
    <scope>NUCLEOTIDE SEQUENCE [LARGE SCALE GENOMIC DNA]</scope>
    <source>
        <strain evidence="8 9">NBRC 110450</strain>
    </source>
</reference>
<dbReference type="PROSITE" id="PS51755">
    <property type="entry name" value="OMPR_PHOB"/>
    <property type="match status" value="1"/>
</dbReference>
<keyword evidence="2" id="KW-0805">Transcription regulation</keyword>
<sequence length="654" mass="70246">MATDAGAVPIGGPRQRTVLAMLSLSPDRVVSVDRLFDALWGGRPPTTGRTQVAICIAGLRKCFRKAGIEGEVVRTVPSGYVLVSQGNRIDAVEFQTKVNQAQALVTDGDLNGAVDLLGQALALWRGRALSDVAGDVVESAAVQLEEQRFTAYEQFLELRLRLGQHRELVGDLTTLVDERPLREHTRALLMLALYRSGRRAEALEVFRKGRRLYIDELGLEPGATLQRLHAACLRGEAAPSLGEQPAAPTGRGNVVPAQLPRSLSVFVGRAEEQETLDELLTRRSADGPLPLGVISGPAGIGKSALAVQWARQHADAFPDGQLYADLRAYGSDGEPGSVEPVLARFLRALGVPADAMPAQLADRVALYCSLVNNRRLLLVLDNADSLAQVELLLPGSGTCCALLTTRRHHDLAGAIGVRLGRLRSAETVELLRATVGPSRVDADPAATALLGEQCEGLPLAVTVAATRLAAREHWTMPRMVARLADPDRRLGELSDDGTGGVRASLEVSYRRLDPAAALMFRRLGLLGGPTFPVSVAASLLDTTPFDAETLTERLVDAQLLEPTEYPAAGSLAYRMSELVRLYARERADVEDRAEDLEAARVRAHTEWAALGNSGCPTAMLCGSCFLIEPNPSVARTVAAVCDDRTVKTGHRGRR</sequence>
<dbReference type="Pfam" id="PF13191">
    <property type="entry name" value="AAA_16"/>
    <property type="match status" value="1"/>
</dbReference>
<evidence type="ECO:0000256" key="5">
    <source>
        <dbReference type="PROSITE-ProRule" id="PRU01091"/>
    </source>
</evidence>
<dbReference type="PRINTS" id="PR00364">
    <property type="entry name" value="DISEASERSIST"/>
</dbReference>
<dbReference type="InterPro" id="IPR003593">
    <property type="entry name" value="AAA+_ATPase"/>
</dbReference>
<dbReference type="EMBL" id="BONW01000042">
    <property type="protein sequence ID" value="GIG92297.1"/>
    <property type="molecule type" value="Genomic_DNA"/>
</dbReference>
<dbReference type="InterPro" id="IPR041664">
    <property type="entry name" value="AAA_16"/>
</dbReference>
<dbReference type="Pfam" id="PF00486">
    <property type="entry name" value="Trans_reg_C"/>
    <property type="match status" value="1"/>
</dbReference>
<dbReference type="InterPro" id="IPR051677">
    <property type="entry name" value="AfsR-DnrI-RedD_regulator"/>
</dbReference>
<dbReference type="Gene3D" id="1.10.10.10">
    <property type="entry name" value="Winged helix-like DNA-binding domain superfamily/Winged helix DNA-binding domain"/>
    <property type="match status" value="1"/>
</dbReference>
<evidence type="ECO:0000313" key="8">
    <source>
        <dbReference type="EMBL" id="GIG92297.1"/>
    </source>
</evidence>
<dbReference type="Gene3D" id="1.25.40.10">
    <property type="entry name" value="Tetratricopeptide repeat domain"/>
    <property type="match status" value="1"/>
</dbReference>
<protein>
    <submittedName>
        <fullName evidence="8">Transcriptional regulator</fullName>
    </submittedName>
</protein>
<evidence type="ECO:0000256" key="3">
    <source>
        <dbReference type="ARBA" id="ARBA00023125"/>
    </source>
</evidence>
<organism evidence="8 9">
    <name type="scientific">Plantactinospora endophytica</name>
    <dbReference type="NCBI Taxonomy" id="673535"/>
    <lineage>
        <taxon>Bacteria</taxon>
        <taxon>Bacillati</taxon>
        <taxon>Actinomycetota</taxon>
        <taxon>Actinomycetes</taxon>
        <taxon>Micromonosporales</taxon>
        <taxon>Micromonosporaceae</taxon>
        <taxon>Plantactinospora</taxon>
    </lineage>
</organism>
<evidence type="ECO:0000256" key="1">
    <source>
        <dbReference type="ARBA" id="ARBA00005820"/>
    </source>
</evidence>
<dbReference type="PANTHER" id="PTHR35807">
    <property type="entry name" value="TRANSCRIPTIONAL REGULATOR REDD-RELATED"/>
    <property type="match status" value="1"/>
</dbReference>
<keyword evidence="3 5" id="KW-0238">DNA-binding</keyword>
<dbReference type="InterPro" id="IPR001867">
    <property type="entry name" value="OmpR/PhoB-type_DNA-bd"/>
</dbReference>
<dbReference type="SMART" id="SM01043">
    <property type="entry name" value="BTAD"/>
    <property type="match status" value="1"/>
</dbReference>
<dbReference type="Gene3D" id="3.40.50.300">
    <property type="entry name" value="P-loop containing nucleotide triphosphate hydrolases"/>
    <property type="match status" value="1"/>
</dbReference>
<dbReference type="InterPro" id="IPR027417">
    <property type="entry name" value="P-loop_NTPase"/>
</dbReference>
<evidence type="ECO:0000256" key="6">
    <source>
        <dbReference type="SAM" id="Coils"/>
    </source>
</evidence>
<dbReference type="InterPro" id="IPR005158">
    <property type="entry name" value="BTAD"/>
</dbReference>
<evidence type="ECO:0000259" key="7">
    <source>
        <dbReference type="PROSITE" id="PS51755"/>
    </source>
</evidence>
<dbReference type="InterPro" id="IPR016032">
    <property type="entry name" value="Sig_transdc_resp-reg_C-effctor"/>
</dbReference>
<dbReference type="SUPFAM" id="SSF48452">
    <property type="entry name" value="TPR-like"/>
    <property type="match status" value="1"/>
</dbReference>
<dbReference type="SUPFAM" id="SSF46894">
    <property type="entry name" value="C-terminal effector domain of the bipartite response regulators"/>
    <property type="match status" value="1"/>
</dbReference>
<comment type="caution">
    <text evidence="8">The sequence shown here is derived from an EMBL/GenBank/DDBJ whole genome shotgun (WGS) entry which is preliminary data.</text>
</comment>
<gene>
    <name evidence="8" type="ORF">Pen02_72330</name>
</gene>
<evidence type="ECO:0000313" key="9">
    <source>
        <dbReference type="Proteomes" id="UP000646749"/>
    </source>
</evidence>
<dbReference type="PANTHER" id="PTHR35807:SF1">
    <property type="entry name" value="TRANSCRIPTIONAL REGULATOR REDD"/>
    <property type="match status" value="1"/>
</dbReference>
<feature type="DNA-binding region" description="OmpR/PhoB-type" evidence="5">
    <location>
        <begin position="1"/>
        <end position="84"/>
    </location>
</feature>
<name>A0ABQ4EDH0_9ACTN</name>